<evidence type="ECO:0000256" key="10">
    <source>
        <dbReference type="ARBA" id="ARBA00047571"/>
    </source>
</evidence>
<evidence type="ECO:0000256" key="1">
    <source>
        <dbReference type="ARBA" id="ARBA00004123"/>
    </source>
</evidence>
<reference evidence="14 15" key="1">
    <citation type="submission" date="2020-08" db="EMBL/GenBank/DDBJ databases">
        <title>Plant Genome Project.</title>
        <authorList>
            <person name="Zhang R.-G."/>
        </authorList>
    </citation>
    <scope>NUCLEOTIDE SEQUENCE [LARGE SCALE GENOMIC DNA]</scope>
    <source>
        <tissue evidence="14">Rhizome</tissue>
    </source>
</reference>
<dbReference type="InterPro" id="IPR001214">
    <property type="entry name" value="SET_dom"/>
</dbReference>
<accession>A0A8J5G6F1</accession>
<gene>
    <name evidence="14" type="ORF">ZIOFF_039123</name>
</gene>
<dbReference type="InterPro" id="IPR035445">
    <property type="entry name" value="GYF-like_dom_sf"/>
</dbReference>
<feature type="domain" description="SET" evidence="12">
    <location>
        <begin position="1261"/>
        <end position="1378"/>
    </location>
</feature>
<keyword evidence="5" id="KW-0949">S-adenosyl-L-methionine</keyword>
<dbReference type="EMBL" id="JACMSC010000011">
    <property type="protein sequence ID" value="KAG6499357.1"/>
    <property type="molecule type" value="Genomic_DNA"/>
</dbReference>
<dbReference type="CDD" id="cd19169">
    <property type="entry name" value="SET_SETD1"/>
    <property type="match status" value="1"/>
</dbReference>
<keyword evidence="4" id="KW-0808">Transferase</keyword>
<protein>
    <recommendedName>
        <fullName evidence="2">[histone H3]-lysine(4) N-trimethyltransferase</fullName>
        <ecNumber evidence="2">2.1.1.354</ecNumber>
    </recommendedName>
</protein>
<name>A0A8J5G6F1_ZINOF</name>
<dbReference type="Gene3D" id="3.30.1490.40">
    <property type="match status" value="2"/>
</dbReference>
<dbReference type="SUPFAM" id="SSF82199">
    <property type="entry name" value="SET domain"/>
    <property type="match status" value="1"/>
</dbReference>
<dbReference type="Pfam" id="PF00856">
    <property type="entry name" value="SET"/>
    <property type="match status" value="1"/>
</dbReference>
<dbReference type="GO" id="GO:0140999">
    <property type="term" value="F:histone H3K4 trimethyltransferase activity"/>
    <property type="evidence" value="ECO:0007669"/>
    <property type="project" value="UniProtKB-EC"/>
</dbReference>
<comment type="subcellular location">
    <subcellularLocation>
        <location evidence="1">Nucleus</location>
    </subcellularLocation>
</comment>
<dbReference type="InterPro" id="IPR044570">
    <property type="entry name" value="Set1-like"/>
</dbReference>
<dbReference type="PANTHER" id="PTHR45814:SF2">
    <property type="entry name" value="HISTONE-LYSINE N-METHYLTRANSFERASE SETD1"/>
    <property type="match status" value="1"/>
</dbReference>
<dbReference type="PROSITE" id="PS50829">
    <property type="entry name" value="GYF"/>
    <property type="match status" value="1"/>
</dbReference>
<dbReference type="GO" id="GO:0048188">
    <property type="term" value="C:Set1C/COMPASS complex"/>
    <property type="evidence" value="ECO:0007669"/>
    <property type="project" value="InterPro"/>
</dbReference>
<dbReference type="PROSITE" id="PS50280">
    <property type="entry name" value="SET"/>
    <property type="match status" value="1"/>
</dbReference>
<keyword evidence="9" id="KW-0539">Nucleus</keyword>
<evidence type="ECO:0000256" key="6">
    <source>
        <dbReference type="ARBA" id="ARBA00022853"/>
    </source>
</evidence>
<organism evidence="14 15">
    <name type="scientific">Zingiber officinale</name>
    <name type="common">Ginger</name>
    <name type="synonym">Amomum zingiber</name>
    <dbReference type="NCBI Taxonomy" id="94328"/>
    <lineage>
        <taxon>Eukaryota</taxon>
        <taxon>Viridiplantae</taxon>
        <taxon>Streptophyta</taxon>
        <taxon>Embryophyta</taxon>
        <taxon>Tracheophyta</taxon>
        <taxon>Spermatophyta</taxon>
        <taxon>Magnoliopsida</taxon>
        <taxon>Liliopsida</taxon>
        <taxon>Zingiberales</taxon>
        <taxon>Zingiberaceae</taxon>
        <taxon>Zingiber</taxon>
    </lineage>
</organism>
<evidence type="ECO:0000256" key="11">
    <source>
        <dbReference type="SAM" id="MobiDB-lite"/>
    </source>
</evidence>
<comment type="caution">
    <text evidence="14">The sequence shown here is derived from an EMBL/GenBank/DDBJ whole genome shotgun (WGS) entry which is preliminary data.</text>
</comment>
<evidence type="ECO:0000256" key="8">
    <source>
        <dbReference type="ARBA" id="ARBA00023163"/>
    </source>
</evidence>
<keyword evidence="8" id="KW-0804">Transcription</keyword>
<feature type="region of interest" description="Disordered" evidence="11">
    <location>
        <begin position="1140"/>
        <end position="1163"/>
    </location>
</feature>
<dbReference type="Proteomes" id="UP000734854">
    <property type="component" value="Unassembled WGS sequence"/>
</dbReference>
<feature type="region of interest" description="Disordered" evidence="11">
    <location>
        <begin position="827"/>
        <end position="851"/>
    </location>
</feature>
<evidence type="ECO:0000256" key="4">
    <source>
        <dbReference type="ARBA" id="ARBA00022679"/>
    </source>
</evidence>
<feature type="region of interest" description="Disordered" evidence="11">
    <location>
        <begin position="906"/>
        <end position="933"/>
    </location>
</feature>
<proteinExistence type="predicted"/>
<dbReference type="GO" id="GO:0032259">
    <property type="term" value="P:methylation"/>
    <property type="evidence" value="ECO:0007669"/>
    <property type="project" value="UniProtKB-KW"/>
</dbReference>
<dbReference type="InterPro" id="IPR003169">
    <property type="entry name" value="GYF"/>
</dbReference>
<evidence type="ECO:0000259" key="13">
    <source>
        <dbReference type="PROSITE" id="PS50829"/>
    </source>
</evidence>
<sequence length="1504" mass="168307">MPGNYREALEQIINPPPHKSTSSRENGNSTHNFSQLMKKSPYLNAAKVNIGGWTHGRSGHFWGLANEELLPNEVVCIGCCTNCSRSCAESCDFTNYVSNEKKNSSGRILSEHGSTKCVSDTNDFFPHSHAVTCSSCWCSYDGSGPSCLHEQVDVGPYVAMEGSSQSFSNICELPLPDGTGVRLTQNSCDRYAQFSISGWMYVNQNGHMCGPYSQEQLIEGLSSGFLPEELPVYPVINGSISTSVTLKYLKQFSSPRYYPSSVDATARDENSQLAGKDPVSYFSSRTEHDATVTASHGSGQGKSNNGMTKSTSLLMRSLSSEESCWMFEDKEGMKHGPHSLAELCYWHHNSYLEDSLMIYHVDNRLGPFSLAILVEEWSRINCENISENDIKSEGDDAELDNSFTSLLFNSSEEVSIQLHSAIMKAARRVLLDEIFSTIIPEFISTKKAQRHLRAESIDKNAKTYELSKGKEQPPLNTLQEVNSSQQTCSIILDIHENIKEVLLETSKFCYYDCMKVLWDSVLYDPVMEYCGAWLKKKQWSGLQCSSLIVNSEVQDPDQMDMVLKNADKVVELEPVSSRHDMDFPPGFGPNIGTLDTCVQSSLTSEGSCLVKEVDVTKDSTSLFGTLTIILGSLENQLFVSAKVSLFQFFEAVIKDELTDLLCSAVEDNSSTVQGMINLIENHDESPSSSVDMTTGAVTKPYESTVASEQLCNAFELLNSPNTSSFYDDKSDVFLGEPPPPGLDDCSHLVLDQKAKFRPGKTTEYIPVINKYLALAVFRQKLHEQVLNAWKLFYYSNSFCKHFLSCEALRKFQVNVTDMKGQRQKNFVLGQTSNDGPDDTSAPSAVLEKHKERSRASNSLLLIDESLRTGKYKYFRKKKFGKKISEPLATSSCSGFPKQPMDTLQVQKKEKSMSGPLVKKTAHKSSSRELESHNIDHQCKPSVLALNEKESSESCSVPRKRRRLRKAYECQKESSAPPCSSGLNFMNDAYSNADDLLGIAKFGFLGQKHEADDCKESSDLCDIQTVCDIPRKKQKLKKAAHRIREEACSLSSHAELTTTDTYNIADDCYTVQGISTGNGKDRLDASLVLEQDSDMNNKVDDTDQFSLSIQEGQKRLSISNANANLARRKSQLKRKVELNELPPPKSSKISSIRSEKISKKKHVAKKKVKATLPCPKSDGCVRCSINGWDWHKWSKTALPADRARVRGIRNQKYSLNFHINAPHNINPKGPSARTNRVKYRNLLAAAEGTDILKVTQLKARKKRLRFQRSKIHDWGLVALEPIDAEDFVIEYVGELIRRRISDIREHLYERMGIGSSYLFRLDDDYVVDATKRGGLARFINHSCEPNCYTKVITVEGQKKIFIYAKRHISAGEEVTYNYKFPLEEQKIPCNCGSQRLFNPLSVICYFINILGFVPVTGSSIIYHTSLIFVTSTGNMDEVEVNTFGWSATISFLPILIDEFNLQSVWKFVLARLQMLFVRVGSGTALLEYSVVNFLDKAGGHLLTRS</sequence>
<evidence type="ECO:0000259" key="12">
    <source>
        <dbReference type="PROSITE" id="PS50280"/>
    </source>
</evidence>
<dbReference type="Gene3D" id="2.170.270.10">
    <property type="entry name" value="SET domain"/>
    <property type="match status" value="1"/>
</dbReference>
<dbReference type="EC" id="2.1.1.354" evidence="2"/>
<keyword evidence="15" id="KW-1185">Reference proteome</keyword>
<dbReference type="InterPro" id="IPR046341">
    <property type="entry name" value="SET_dom_sf"/>
</dbReference>
<feature type="region of interest" description="Disordered" evidence="11">
    <location>
        <begin position="1"/>
        <end position="33"/>
    </location>
</feature>
<evidence type="ECO:0000256" key="7">
    <source>
        <dbReference type="ARBA" id="ARBA00023015"/>
    </source>
</evidence>
<evidence type="ECO:0000256" key="3">
    <source>
        <dbReference type="ARBA" id="ARBA00022603"/>
    </source>
</evidence>
<evidence type="ECO:0000256" key="5">
    <source>
        <dbReference type="ARBA" id="ARBA00022691"/>
    </source>
</evidence>
<evidence type="ECO:0000256" key="9">
    <source>
        <dbReference type="ARBA" id="ARBA00023242"/>
    </source>
</evidence>
<feature type="compositionally biased region" description="Polar residues" evidence="11">
    <location>
        <begin position="19"/>
        <end position="33"/>
    </location>
</feature>
<dbReference type="InterPro" id="IPR037841">
    <property type="entry name" value="SET_SETD1A/B"/>
</dbReference>
<evidence type="ECO:0000313" key="14">
    <source>
        <dbReference type="EMBL" id="KAG6499357.1"/>
    </source>
</evidence>
<keyword evidence="7" id="KW-0805">Transcription regulation</keyword>
<dbReference type="SMART" id="SM00317">
    <property type="entry name" value="SET"/>
    <property type="match status" value="1"/>
</dbReference>
<keyword evidence="3" id="KW-0489">Methyltransferase</keyword>
<evidence type="ECO:0000256" key="2">
    <source>
        <dbReference type="ARBA" id="ARBA00012182"/>
    </source>
</evidence>
<comment type="catalytic activity">
    <reaction evidence="10">
        <text>L-lysyl(4)-[histone H3] + 3 S-adenosyl-L-methionine = N(6),N(6),N(6)-trimethyl-L-lysyl(4)-[histone H3] + 3 S-adenosyl-L-homocysteine + 3 H(+)</text>
        <dbReference type="Rhea" id="RHEA:60260"/>
        <dbReference type="Rhea" id="RHEA-COMP:15537"/>
        <dbReference type="Rhea" id="RHEA-COMP:15547"/>
        <dbReference type="ChEBI" id="CHEBI:15378"/>
        <dbReference type="ChEBI" id="CHEBI:29969"/>
        <dbReference type="ChEBI" id="CHEBI:57856"/>
        <dbReference type="ChEBI" id="CHEBI:59789"/>
        <dbReference type="ChEBI" id="CHEBI:61961"/>
        <dbReference type="EC" id="2.1.1.354"/>
    </reaction>
</comment>
<evidence type="ECO:0000313" key="15">
    <source>
        <dbReference type="Proteomes" id="UP000734854"/>
    </source>
</evidence>
<keyword evidence="6" id="KW-0156">Chromatin regulator</keyword>
<dbReference type="PANTHER" id="PTHR45814">
    <property type="entry name" value="HISTONE-LYSINE N-METHYLTRANSFERASE SETD1"/>
    <property type="match status" value="1"/>
</dbReference>
<feature type="domain" description="GYF" evidence="13">
    <location>
        <begin position="322"/>
        <end position="378"/>
    </location>
</feature>
<dbReference type="SUPFAM" id="SSF55277">
    <property type="entry name" value="GYF domain"/>
    <property type="match status" value="1"/>
</dbReference>